<dbReference type="InterPro" id="IPR050951">
    <property type="entry name" value="Retrovirus_Pol_polyprotein"/>
</dbReference>
<evidence type="ECO:0000313" key="9">
    <source>
        <dbReference type="Proteomes" id="UP000000763"/>
    </source>
</evidence>
<protein>
    <submittedName>
        <fullName evidence="8">OSJNBb0032D24.5 protein</fullName>
    </submittedName>
</protein>
<dbReference type="Pfam" id="PF00078">
    <property type="entry name" value="RVT_1"/>
    <property type="match status" value="1"/>
</dbReference>
<reference evidence="9" key="2">
    <citation type="journal article" date="2008" name="Nucleic Acids Res.">
        <title>The rice annotation project database (RAP-DB): 2008 update.</title>
        <authorList>
            <consortium name="The rice annotation project (RAP)"/>
        </authorList>
    </citation>
    <scope>GENOME REANNOTATION</scope>
    <source>
        <strain evidence="9">cv. Nipponbare</strain>
    </source>
</reference>
<dbReference type="InterPro" id="IPR001584">
    <property type="entry name" value="Integrase_cat-core"/>
</dbReference>
<dbReference type="Pfam" id="PF13975">
    <property type="entry name" value="gag-asp_proteas"/>
    <property type="match status" value="1"/>
</dbReference>
<dbReference type="InterPro" id="IPR036397">
    <property type="entry name" value="RNaseH_sf"/>
</dbReference>
<dbReference type="GO" id="GO:0004523">
    <property type="term" value="F:RNA-DNA hybrid ribonuclease activity"/>
    <property type="evidence" value="ECO:0007669"/>
    <property type="project" value="InterPro"/>
</dbReference>
<reference evidence="9" key="1">
    <citation type="journal article" date="2005" name="Nature">
        <title>The map-based sequence of the rice genome.</title>
        <authorList>
            <consortium name="International rice genome sequencing project (IRGSP)"/>
            <person name="Matsumoto T."/>
            <person name="Wu J."/>
            <person name="Kanamori H."/>
            <person name="Katayose Y."/>
            <person name="Fujisawa M."/>
            <person name="Namiki N."/>
            <person name="Mizuno H."/>
            <person name="Yamamoto K."/>
            <person name="Antonio B.A."/>
            <person name="Baba T."/>
            <person name="Sakata K."/>
            <person name="Nagamura Y."/>
            <person name="Aoki H."/>
            <person name="Arikawa K."/>
            <person name="Arita K."/>
            <person name="Bito T."/>
            <person name="Chiden Y."/>
            <person name="Fujitsuka N."/>
            <person name="Fukunaka R."/>
            <person name="Hamada M."/>
            <person name="Harada C."/>
            <person name="Hayashi A."/>
            <person name="Hijishita S."/>
            <person name="Honda M."/>
            <person name="Hosokawa S."/>
            <person name="Ichikawa Y."/>
            <person name="Idonuma A."/>
            <person name="Iijima M."/>
            <person name="Ikeda M."/>
            <person name="Ikeno M."/>
            <person name="Ito K."/>
            <person name="Ito S."/>
            <person name="Ito T."/>
            <person name="Ito Y."/>
            <person name="Ito Y."/>
            <person name="Iwabuchi A."/>
            <person name="Kamiya K."/>
            <person name="Karasawa W."/>
            <person name="Kurita K."/>
            <person name="Katagiri S."/>
            <person name="Kikuta A."/>
            <person name="Kobayashi H."/>
            <person name="Kobayashi N."/>
            <person name="Machita K."/>
            <person name="Maehara T."/>
            <person name="Masukawa M."/>
            <person name="Mizubayashi T."/>
            <person name="Mukai Y."/>
            <person name="Nagasaki H."/>
            <person name="Nagata Y."/>
            <person name="Naito S."/>
            <person name="Nakashima M."/>
            <person name="Nakama Y."/>
            <person name="Nakamichi Y."/>
            <person name="Nakamura M."/>
            <person name="Meguro A."/>
            <person name="Negishi M."/>
            <person name="Ohta I."/>
            <person name="Ohta T."/>
            <person name="Okamoto M."/>
            <person name="Ono N."/>
            <person name="Saji S."/>
            <person name="Sakaguchi M."/>
            <person name="Sakai K."/>
            <person name="Shibata M."/>
            <person name="Shimokawa T."/>
            <person name="Song J."/>
            <person name="Takazaki Y."/>
            <person name="Terasawa K."/>
            <person name="Tsugane M."/>
            <person name="Tsuji K."/>
            <person name="Ueda S."/>
            <person name="Waki K."/>
            <person name="Yamagata H."/>
            <person name="Yamamoto M."/>
            <person name="Yamamoto S."/>
            <person name="Yamane H."/>
            <person name="Yoshiki S."/>
            <person name="Yoshihara R."/>
            <person name="Yukawa K."/>
            <person name="Zhong H."/>
            <person name="Yano M."/>
            <person name="Yuan Q."/>
            <person name="Ouyang S."/>
            <person name="Liu J."/>
            <person name="Jones K.M."/>
            <person name="Gansberger K."/>
            <person name="Moffat K."/>
            <person name="Hill J."/>
            <person name="Bera J."/>
            <person name="Fadrosh D."/>
            <person name="Jin S."/>
            <person name="Johri S."/>
            <person name="Kim M."/>
            <person name="Overton L."/>
            <person name="Reardon M."/>
            <person name="Tsitrin T."/>
            <person name="Vuong H."/>
            <person name="Weaver B."/>
            <person name="Ciecko A."/>
            <person name="Tallon L."/>
            <person name="Jackson J."/>
            <person name="Pai G."/>
            <person name="Aken S.V."/>
            <person name="Utterback T."/>
            <person name="Reidmuller S."/>
            <person name="Feldblyum T."/>
            <person name="Hsiao J."/>
            <person name="Zismann V."/>
            <person name="Iobst S."/>
            <person name="de Vazeille A.R."/>
            <person name="Buell C.R."/>
            <person name="Ying K."/>
            <person name="Li Y."/>
            <person name="Lu T."/>
            <person name="Huang Y."/>
            <person name="Zhao Q."/>
            <person name="Feng Q."/>
            <person name="Zhang L."/>
            <person name="Zhu J."/>
            <person name="Weng Q."/>
            <person name="Mu J."/>
            <person name="Lu Y."/>
            <person name="Fan D."/>
            <person name="Liu Y."/>
            <person name="Guan J."/>
            <person name="Zhang Y."/>
            <person name="Yu S."/>
            <person name="Liu X."/>
            <person name="Zhang Y."/>
            <person name="Hong G."/>
            <person name="Han B."/>
            <person name="Choisne N."/>
            <person name="Demange N."/>
            <person name="Orjeda G."/>
            <person name="Samain S."/>
            <person name="Cattolico L."/>
            <person name="Pelletier E."/>
            <person name="Couloux A."/>
            <person name="Segurens B."/>
            <person name="Wincker P."/>
            <person name="D'Hont A."/>
            <person name="Scarpelli C."/>
            <person name="Weissenbach J."/>
            <person name="Salanoubat M."/>
            <person name="Quetier F."/>
            <person name="Yu Y."/>
            <person name="Kim H.R."/>
            <person name="Rambo T."/>
            <person name="Currie J."/>
            <person name="Collura K."/>
            <person name="Luo M."/>
            <person name="Yang T."/>
            <person name="Ammiraju J.S.S."/>
            <person name="Engler F."/>
            <person name="Soderlund C."/>
            <person name="Wing R.A."/>
            <person name="Palmer L.E."/>
            <person name="de la Bastide M."/>
            <person name="Spiegel L."/>
            <person name="Nascimento L."/>
            <person name="Zutavern T."/>
            <person name="O'Shaughnessy A."/>
            <person name="Dike S."/>
            <person name="Dedhia N."/>
            <person name="Preston R."/>
            <person name="Balija V."/>
            <person name="McCombie W.R."/>
            <person name="Chow T."/>
            <person name="Chen H."/>
            <person name="Chung M."/>
            <person name="Chen C."/>
            <person name="Shaw J."/>
            <person name="Wu H."/>
            <person name="Hsiao K."/>
            <person name="Chao Y."/>
            <person name="Chu M."/>
            <person name="Cheng C."/>
            <person name="Hour A."/>
            <person name="Lee P."/>
            <person name="Lin S."/>
            <person name="Lin Y."/>
            <person name="Liou J."/>
            <person name="Liu S."/>
            <person name="Hsing Y."/>
            <person name="Raghuvanshi S."/>
            <person name="Mohanty A."/>
            <person name="Bharti A.K."/>
            <person name="Gaur A."/>
            <person name="Gupta V."/>
            <person name="Kumar D."/>
            <person name="Ravi V."/>
            <person name="Vij S."/>
            <person name="Kapur A."/>
            <person name="Khurana P."/>
            <person name="Khurana P."/>
            <person name="Khurana J.P."/>
            <person name="Tyagi A.K."/>
            <person name="Gaikwad K."/>
            <person name="Singh A."/>
            <person name="Dalal V."/>
            <person name="Srivastava S."/>
            <person name="Dixit A."/>
            <person name="Pal A.K."/>
            <person name="Ghazi I.A."/>
            <person name="Yadav M."/>
            <person name="Pandit A."/>
            <person name="Bhargava A."/>
            <person name="Sureshbabu K."/>
            <person name="Batra K."/>
            <person name="Sharma T.R."/>
            <person name="Mohapatra T."/>
            <person name="Singh N.K."/>
            <person name="Messing J."/>
            <person name="Nelson A.B."/>
            <person name="Fuks G."/>
            <person name="Kavchok S."/>
            <person name="Keizer G."/>
            <person name="Linton E."/>
            <person name="Llaca V."/>
            <person name="Song R."/>
            <person name="Tanyolac B."/>
            <person name="Young S."/>
            <person name="Ho-Il K."/>
            <person name="Hahn J.H."/>
            <person name="Sangsakoo G."/>
            <person name="Vanavichit A."/>
            <person name="de Mattos Luiz.A.T."/>
            <person name="Zimmer P.D."/>
            <person name="Malone G."/>
            <person name="Dellagostin O."/>
            <person name="de Oliveira A.C."/>
            <person name="Bevan M."/>
            <person name="Bancroft I."/>
            <person name="Minx P."/>
            <person name="Cordum H."/>
            <person name="Wilson R."/>
            <person name="Cheng Z."/>
            <person name="Jin W."/>
            <person name="Jiang J."/>
            <person name="Leong S.A."/>
            <person name="Iwama H."/>
            <person name="Gojobori T."/>
            <person name="Itoh T."/>
            <person name="Niimura Y."/>
            <person name="Fujii Y."/>
            <person name="Habara T."/>
            <person name="Sakai H."/>
            <person name="Sato Y."/>
            <person name="Wilson G."/>
            <person name="Kumar K."/>
            <person name="McCouch S."/>
            <person name="Juretic N."/>
            <person name="Hoen D."/>
            <person name="Wright S."/>
            <person name="Bruskiewich R."/>
            <person name="Bureau T."/>
            <person name="Miyao A."/>
            <person name="Hirochika H."/>
            <person name="Nishikawa T."/>
            <person name="Kadowaki K."/>
            <person name="Sugiura M."/>
            <person name="Burr B."/>
            <person name="Sasaki T."/>
        </authorList>
    </citation>
    <scope>NUCLEOTIDE SEQUENCE [LARGE SCALE GENOMIC DNA]</scope>
    <source>
        <strain evidence="9">cv. Nipponbare</strain>
    </source>
</reference>
<dbReference type="Gene3D" id="3.30.420.10">
    <property type="entry name" value="Ribonuclease H-like superfamily/Ribonuclease H"/>
    <property type="match status" value="2"/>
</dbReference>
<dbReference type="GO" id="GO:0015074">
    <property type="term" value="P:DNA integration"/>
    <property type="evidence" value="ECO:0007669"/>
    <property type="project" value="InterPro"/>
</dbReference>
<dbReference type="InterPro" id="IPR043502">
    <property type="entry name" value="DNA/RNA_pol_sf"/>
</dbReference>
<dbReference type="Pfam" id="PF17919">
    <property type="entry name" value="RT_RNaseH_2"/>
    <property type="match status" value="1"/>
</dbReference>
<dbReference type="InterPro" id="IPR000477">
    <property type="entry name" value="RT_dom"/>
</dbReference>
<dbReference type="Proteomes" id="UP000000763">
    <property type="component" value="Chromosome 4"/>
</dbReference>
<dbReference type="PANTHER" id="PTHR37984:SF5">
    <property type="entry name" value="PROTEIN NYNRIN-LIKE"/>
    <property type="match status" value="1"/>
</dbReference>
<dbReference type="GO" id="GO:0006310">
    <property type="term" value="P:DNA recombination"/>
    <property type="evidence" value="ECO:0007669"/>
    <property type="project" value="UniProtKB-KW"/>
</dbReference>
<dbReference type="GO" id="GO:0016779">
    <property type="term" value="F:nucleotidyltransferase activity"/>
    <property type="evidence" value="ECO:0007669"/>
    <property type="project" value="UniProtKB-KW"/>
</dbReference>
<evidence type="ECO:0000259" key="7">
    <source>
        <dbReference type="PROSITE" id="PS50994"/>
    </source>
</evidence>
<dbReference type="PROSITE" id="PS50994">
    <property type="entry name" value="INTEGRASE"/>
    <property type="match status" value="1"/>
</dbReference>
<dbReference type="EMBL" id="AL662995">
    <property type="protein sequence ID" value="CAE04075.1"/>
    <property type="molecule type" value="Genomic_DNA"/>
</dbReference>
<evidence type="ECO:0000256" key="2">
    <source>
        <dbReference type="ARBA" id="ARBA00022695"/>
    </source>
</evidence>
<dbReference type="InterPro" id="IPR043128">
    <property type="entry name" value="Rev_trsase/Diguanyl_cyclase"/>
</dbReference>
<dbReference type="SUPFAM" id="SSF56672">
    <property type="entry name" value="DNA/RNA polymerases"/>
    <property type="match status" value="1"/>
</dbReference>
<evidence type="ECO:0000256" key="3">
    <source>
        <dbReference type="ARBA" id="ARBA00022722"/>
    </source>
</evidence>
<keyword evidence="4" id="KW-0378">Hydrolase</keyword>
<dbReference type="CDD" id="cd00303">
    <property type="entry name" value="retropepsin_like"/>
    <property type="match status" value="1"/>
</dbReference>
<dbReference type="CDD" id="cd01647">
    <property type="entry name" value="RT_LTR"/>
    <property type="match status" value="1"/>
</dbReference>
<dbReference type="Pfam" id="PF17921">
    <property type="entry name" value="Integrase_H2C2"/>
    <property type="match status" value="1"/>
</dbReference>
<keyword evidence="4" id="KW-0255">Endonuclease</keyword>
<dbReference type="CDD" id="cd09279">
    <property type="entry name" value="RNase_HI_like"/>
    <property type="match status" value="1"/>
</dbReference>
<proteinExistence type="predicted"/>
<evidence type="ECO:0000256" key="4">
    <source>
        <dbReference type="ARBA" id="ARBA00022759"/>
    </source>
</evidence>
<dbReference type="InterPro" id="IPR041588">
    <property type="entry name" value="Integrase_H2C2"/>
</dbReference>
<dbReference type="InterPro" id="IPR021109">
    <property type="entry name" value="Peptidase_aspartic_dom_sf"/>
</dbReference>
<dbReference type="Gene3D" id="3.10.10.10">
    <property type="entry name" value="HIV Type 1 Reverse Transcriptase, subunit A, domain 1"/>
    <property type="match status" value="1"/>
</dbReference>
<evidence type="ECO:0000256" key="1">
    <source>
        <dbReference type="ARBA" id="ARBA00022679"/>
    </source>
</evidence>
<dbReference type="SUPFAM" id="SSF50630">
    <property type="entry name" value="Acid proteases"/>
    <property type="match status" value="1"/>
</dbReference>
<dbReference type="Gene3D" id="1.10.340.70">
    <property type="match status" value="1"/>
</dbReference>
<dbReference type="Gene3D" id="3.30.70.270">
    <property type="match status" value="1"/>
</dbReference>
<keyword evidence="6" id="KW-0511">Multifunctional enzyme</keyword>
<dbReference type="Pfam" id="PF13456">
    <property type="entry name" value="RVT_3"/>
    <property type="match status" value="1"/>
</dbReference>
<keyword evidence="1" id="KW-0808">Transferase</keyword>
<dbReference type="SUPFAM" id="SSF53098">
    <property type="entry name" value="Ribonuclease H-like"/>
    <property type="match status" value="2"/>
</dbReference>
<keyword evidence="3" id="KW-0540">Nuclease</keyword>
<accession>Q7XNI8</accession>
<organism evidence="8 9">
    <name type="scientific">Oryza sativa subsp. japonica</name>
    <name type="common">Rice</name>
    <dbReference type="NCBI Taxonomy" id="39947"/>
    <lineage>
        <taxon>Eukaryota</taxon>
        <taxon>Viridiplantae</taxon>
        <taxon>Streptophyta</taxon>
        <taxon>Embryophyta</taxon>
        <taxon>Tracheophyta</taxon>
        <taxon>Spermatophyta</taxon>
        <taxon>Magnoliopsida</taxon>
        <taxon>Liliopsida</taxon>
        <taxon>Poales</taxon>
        <taxon>Poaceae</taxon>
        <taxon>BOP clade</taxon>
        <taxon>Oryzoideae</taxon>
        <taxon>Oryzeae</taxon>
        <taxon>Oryzinae</taxon>
        <taxon>Oryza</taxon>
        <taxon>Oryza sativa</taxon>
    </lineage>
</organism>
<evidence type="ECO:0000256" key="5">
    <source>
        <dbReference type="ARBA" id="ARBA00023172"/>
    </source>
</evidence>
<dbReference type="InterPro" id="IPR041577">
    <property type="entry name" value="RT_RNaseH_2"/>
</dbReference>
<dbReference type="PANTHER" id="PTHR37984">
    <property type="entry name" value="PROTEIN CBG26694"/>
    <property type="match status" value="1"/>
</dbReference>
<dbReference type="GO" id="GO:0003676">
    <property type="term" value="F:nucleic acid binding"/>
    <property type="evidence" value="ECO:0007669"/>
    <property type="project" value="InterPro"/>
</dbReference>
<feature type="domain" description="Integrase catalytic" evidence="7">
    <location>
        <begin position="1207"/>
        <end position="1355"/>
    </location>
</feature>
<keyword evidence="5" id="KW-0233">DNA recombination</keyword>
<dbReference type="InterPro" id="IPR002156">
    <property type="entry name" value="RNaseH_domain"/>
</dbReference>
<sequence>MVEDLGPDGSGLQPQFYNFQDRIDYVVQHALINQSGVLVNTLTNMVKTVVDGTIAEHEVTGPVLRTPDNQLRQHVATQVVPEHLVHNVQPDQLVIPQIIPEHLEFESLPHLAQKVTLHEQRFAEAKKKFKKINHVYPYMYGSDEEDDTKVAAAEWVRSKKVVPCPWADKNFDLLLREKQIQLPAGHIIPSAEELGKRRYCKWHNSGSHFTNDCKIFRQQIQRTYGKQQQERYFEEDDGGFDPHWDCEFFRFCWNEDQEINHQLKKTKPRQEWSVKNQAATTDEVKADEAKRLAKWKSVVTALVNMVFTLLAEFGAKQANVDEVEEASARLVLSLEQAVFEKPEGTENRHLKPLYINGYVNGKPLSKMIVDGGAAVNLMPYATFRKLGRSSDDLIKTNMVLKDFGGNQSETKGVLNVELTVGSKTVPTTFFVIDGKGSYSLLLGRDWIHANCCIPSTMQQCLIQWQGDKIEIVPADRSVNIASADLALWEMDGIDCLFGKTESPNYCFEGIVEGLNVYTKDTVDDLDDKQGQGFMLADDLEEIDIGPDDRPRPTFISKNLSPEFRTKLIELLKEYRDCFAWEYYEMPGLSRSIVEHRLPIKPGVRPYQQPQRRCKADMLEPVKAEWVSNIVPVIKKNGKVRVYIDFRDLDKATPKDEYPIPVADQLVDAASGHKILSFMDGNAGYNQIFMAEEDIHKTAFRCPGAIDLFEWIVMTFGLKSAGAIYQRAMNYIFLDLIGWLVEVYIDDVVVKSKEIENHIADLRKVVERTRKYGLKMNPTKRLEPFTPLLRLKADQEFTWGAEQQKALDNIKEYLSSPPVLIPPQKGIPFRLYLSDGEKLIGSVLIQELEGKERVVFYLSRRLLDAETRLRHYLLPNECTVICNADVVKHMLSAPILKGRVGKWIFALTEFDLRYESSKVIKGQAIADFIVDHRDDSIGSVEIVPWTLFFDGSVCTHGCGIGLVIISPRGASFEFSYTIKPYATNNQAEYEAVLKRLQLLKEVEADIIEIMGDSLLVISQLAGEYECKNDTLIVYNEKCRELMKGFRLVTLKHVSREQNVEANDLAQWASGYKPMMKDIKIEVATITADDWRYDVHHYLQNPSQSASQKLRYKALKYTLLDDELYYRTIDGVLLKCLSADRAKVPIGKVHEEICGTHQSARKMKWLLRRVGYFWPIVLEDCFKYYKGCQDCQKFGAIQKAPASAMNPIIKPWPFRGWGIDMIRMINPPSSKGHKFILVATDYFTKWVDAIPLKKVDSGDAIQFVQEHIIYRFGIPQTITTDQGSIFVSDEFVQFADSMGIKLLNFSPYYAQANGQAEASNKSLIKLIKRKISDYPRQWHTRLAEALWSYRMACHGSS</sequence>
<name>Q7XNI8_ORYSJ</name>
<evidence type="ECO:0000313" key="8">
    <source>
        <dbReference type="EMBL" id="CAE04075.1"/>
    </source>
</evidence>
<keyword evidence="2" id="KW-0548">Nucleotidyltransferase</keyword>
<dbReference type="Gene3D" id="2.40.70.10">
    <property type="entry name" value="Acid Proteases"/>
    <property type="match status" value="1"/>
</dbReference>
<dbReference type="Pfam" id="PF00665">
    <property type="entry name" value="rve"/>
    <property type="match status" value="1"/>
</dbReference>
<gene>
    <name evidence="8" type="primary">OSJNBb0032D24.5</name>
</gene>
<evidence type="ECO:0000256" key="6">
    <source>
        <dbReference type="ARBA" id="ARBA00023268"/>
    </source>
</evidence>
<dbReference type="InterPro" id="IPR012337">
    <property type="entry name" value="RNaseH-like_sf"/>
</dbReference>